<keyword evidence="3" id="KW-1185">Reference proteome</keyword>
<dbReference type="AlphaFoldDB" id="A0A6S7FWG0"/>
<proteinExistence type="predicted"/>
<evidence type="ECO:0000256" key="1">
    <source>
        <dbReference type="SAM" id="MobiDB-lite"/>
    </source>
</evidence>
<feature type="compositionally biased region" description="Polar residues" evidence="1">
    <location>
        <begin position="88"/>
        <end position="117"/>
    </location>
</feature>
<comment type="caution">
    <text evidence="2">The sequence shown here is derived from an EMBL/GenBank/DDBJ whole genome shotgun (WGS) entry which is preliminary data.</text>
</comment>
<accession>A0A6S7FWG0</accession>
<feature type="region of interest" description="Disordered" evidence="1">
    <location>
        <begin position="1"/>
        <end position="45"/>
    </location>
</feature>
<feature type="compositionally biased region" description="Acidic residues" evidence="1">
    <location>
        <begin position="28"/>
        <end position="42"/>
    </location>
</feature>
<gene>
    <name evidence="2" type="ORF">PACLA_8A083880</name>
</gene>
<reference evidence="2" key="1">
    <citation type="submission" date="2020-04" db="EMBL/GenBank/DDBJ databases">
        <authorList>
            <person name="Alioto T."/>
            <person name="Alioto T."/>
            <person name="Gomez Garrido J."/>
        </authorList>
    </citation>
    <scope>NUCLEOTIDE SEQUENCE</scope>
    <source>
        <strain evidence="2">A484AB</strain>
    </source>
</reference>
<protein>
    <submittedName>
        <fullName evidence="2">Uncharacterized protein</fullName>
    </submittedName>
</protein>
<dbReference type="Proteomes" id="UP001152795">
    <property type="component" value="Unassembled WGS sequence"/>
</dbReference>
<evidence type="ECO:0000313" key="3">
    <source>
        <dbReference type="Proteomes" id="UP001152795"/>
    </source>
</evidence>
<sequence>MLKKSTTWPEAEKAEYRQGMQMTCMSPEESEEEENSSDSDEEQPQKKVLKIFGTQLIKALLSTSKFPLLITLIAHVRLFFPASPLSSSNRNRQLGLSREQQARPTVTRPSASNAFQRENTERPVAAAMVNTHHTHTVDTGTHIAKLQSDVAAMKQTLSAMSEVQDEIVCWVKKN</sequence>
<organism evidence="2 3">
    <name type="scientific">Paramuricea clavata</name>
    <name type="common">Red gorgonian</name>
    <name type="synonym">Violescent sea-whip</name>
    <dbReference type="NCBI Taxonomy" id="317549"/>
    <lineage>
        <taxon>Eukaryota</taxon>
        <taxon>Metazoa</taxon>
        <taxon>Cnidaria</taxon>
        <taxon>Anthozoa</taxon>
        <taxon>Octocorallia</taxon>
        <taxon>Malacalcyonacea</taxon>
        <taxon>Plexauridae</taxon>
        <taxon>Paramuricea</taxon>
    </lineage>
</organism>
<feature type="region of interest" description="Disordered" evidence="1">
    <location>
        <begin position="88"/>
        <end position="119"/>
    </location>
</feature>
<dbReference type="EMBL" id="CACRXK020000432">
    <property type="protein sequence ID" value="CAB3981823.1"/>
    <property type="molecule type" value="Genomic_DNA"/>
</dbReference>
<evidence type="ECO:0000313" key="2">
    <source>
        <dbReference type="EMBL" id="CAB3981823.1"/>
    </source>
</evidence>
<name>A0A6S7FWG0_PARCT</name>